<reference evidence="2 3" key="1">
    <citation type="submission" date="2020-08" db="EMBL/GenBank/DDBJ databases">
        <title>Cohnella phylogeny.</title>
        <authorList>
            <person name="Dunlap C."/>
        </authorList>
    </citation>
    <scope>NUCLEOTIDE SEQUENCE [LARGE SCALE GENOMIC DNA]</scope>
    <source>
        <strain evidence="2 3">CBP 2801</strain>
    </source>
</reference>
<feature type="compositionally biased region" description="Low complexity" evidence="1">
    <location>
        <begin position="35"/>
        <end position="56"/>
    </location>
</feature>
<organism evidence="2 3">
    <name type="scientific">Cohnella zeiphila</name>
    <dbReference type="NCBI Taxonomy" id="2761120"/>
    <lineage>
        <taxon>Bacteria</taxon>
        <taxon>Bacillati</taxon>
        <taxon>Bacillota</taxon>
        <taxon>Bacilli</taxon>
        <taxon>Bacillales</taxon>
        <taxon>Paenibacillaceae</taxon>
        <taxon>Cohnella</taxon>
    </lineage>
</organism>
<protein>
    <submittedName>
        <fullName evidence="2">Sugar ABC transporter substrate-binding protein</fullName>
    </submittedName>
</protein>
<dbReference type="CDD" id="cd13585">
    <property type="entry name" value="PBP2_TMBP_like"/>
    <property type="match status" value="1"/>
</dbReference>
<comment type="caution">
    <text evidence="2">The sequence shown here is derived from an EMBL/GenBank/DDBJ whole genome shotgun (WGS) entry which is preliminary data.</text>
</comment>
<dbReference type="EMBL" id="JACJVO010000031">
    <property type="protein sequence ID" value="MBB6733821.1"/>
    <property type="molecule type" value="Genomic_DNA"/>
</dbReference>
<dbReference type="Pfam" id="PF01547">
    <property type="entry name" value="SBP_bac_1"/>
    <property type="match status" value="1"/>
</dbReference>
<dbReference type="PANTHER" id="PTHR43649">
    <property type="entry name" value="ARABINOSE-BINDING PROTEIN-RELATED"/>
    <property type="match status" value="1"/>
</dbReference>
<dbReference type="RefSeq" id="WP_185131483.1">
    <property type="nucleotide sequence ID" value="NZ_JACJVO010000031.1"/>
</dbReference>
<evidence type="ECO:0000313" key="3">
    <source>
        <dbReference type="Proteomes" id="UP000564644"/>
    </source>
</evidence>
<evidence type="ECO:0000313" key="2">
    <source>
        <dbReference type="EMBL" id="MBB6733821.1"/>
    </source>
</evidence>
<evidence type="ECO:0000256" key="1">
    <source>
        <dbReference type="SAM" id="MobiDB-lite"/>
    </source>
</evidence>
<dbReference type="SUPFAM" id="SSF53850">
    <property type="entry name" value="Periplasmic binding protein-like II"/>
    <property type="match status" value="1"/>
</dbReference>
<dbReference type="AlphaFoldDB" id="A0A7X0VXA4"/>
<accession>A0A7X0VXA4</accession>
<keyword evidence="3" id="KW-1185">Reference proteome</keyword>
<name>A0A7X0VXA4_9BACL</name>
<dbReference type="Gene3D" id="3.40.190.10">
    <property type="entry name" value="Periplasmic binding protein-like II"/>
    <property type="match status" value="1"/>
</dbReference>
<dbReference type="Proteomes" id="UP000564644">
    <property type="component" value="Unassembled WGS sequence"/>
</dbReference>
<dbReference type="PROSITE" id="PS51257">
    <property type="entry name" value="PROKAR_LIPOPROTEIN"/>
    <property type="match status" value="1"/>
</dbReference>
<gene>
    <name evidence="2" type="ORF">H7C18_23125</name>
</gene>
<dbReference type="InterPro" id="IPR050490">
    <property type="entry name" value="Bact_solute-bd_prot1"/>
</dbReference>
<dbReference type="PANTHER" id="PTHR43649:SF12">
    <property type="entry name" value="DIACETYLCHITOBIOSE BINDING PROTEIN DASA"/>
    <property type="match status" value="1"/>
</dbReference>
<proteinExistence type="predicted"/>
<feature type="region of interest" description="Disordered" evidence="1">
    <location>
        <begin position="29"/>
        <end position="60"/>
    </location>
</feature>
<sequence length="479" mass="52348">MNGKAGWLLSTIFVIGFVLAGCGGSNGNEGGASGGSSDAAPSASESGTEGSSGSPSSDDHAPVTLKYTFWGSPNEKKIQENAIKGFMKKYPWITVNTQHIPDDYVTKLTTMAAGNQLPDVGLLQGDQTLKWAEEGRIYNLMDFLNDDPDIQLSDILENTQYWWADGKLAGINGALEAMAIFYNKDVFQQLNVPLPPTKAEEAYNWDDFVKTAQQLTIDQKGRNALDPDFDPKQIKQYGVMLPTGLYMTAVYANGGQLVNEDGTKFMLAEPPAAEAIQRWADLINKYHVAPSPAQQKNIPGGATGLQTKKVAMTIDGQWSLADLGVSKMNFGIGVLPKMQKEVTMTLGDPIVIFQGTKHPKEAWELVKWMMNPDSTLELQSSGLWMPVLKKWYQEPDLVAKWAEGNSAHPEGYEDAVMNNAFENGMQQPIYYVRDLPDLNAIIDPALDNVWSGKTSAQEALDGIKAKAQAALKGVYTKPQ</sequence>
<dbReference type="InterPro" id="IPR006059">
    <property type="entry name" value="SBP"/>
</dbReference>